<feature type="domain" description="VTT" evidence="8">
    <location>
        <begin position="31"/>
        <end position="148"/>
    </location>
</feature>
<keyword evidence="4 7" id="KW-0812">Transmembrane</keyword>
<evidence type="ECO:0000256" key="1">
    <source>
        <dbReference type="ARBA" id="ARBA00004651"/>
    </source>
</evidence>
<feature type="transmembrane region" description="Helical" evidence="7">
    <location>
        <begin position="12"/>
        <end position="39"/>
    </location>
</feature>
<dbReference type="PANTHER" id="PTHR42709:SF6">
    <property type="entry name" value="UNDECAPRENYL PHOSPHATE TRANSPORTER A"/>
    <property type="match status" value="1"/>
</dbReference>
<dbReference type="AlphaFoldDB" id="A0A3M7TYV5"/>
<reference evidence="9 10" key="1">
    <citation type="submission" date="2018-10" db="EMBL/GenBank/DDBJ databases">
        <title>Bacillus Keqinensis sp. nov., a moderately halophilic bacterium isolated from a saline-alkaline lake.</title>
        <authorList>
            <person name="Wang H."/>
        </authorList>
    </citation>
    <scope>NUCLEOTIDE SEQUENCE [LARGE SCALE GENOMIC DNA]</scope>
    <source>
        <strain evidence="9 10">KQ-3</strain>
    </source>
</reference>
<evidence type="ECO:0000256" key="7">
    <source>
        <dbReference type="SAM" id="Phobius"/>
    </source>
</evidence>
<feature type="transmembrane region" description="Helical" evidence="7">
    <location>
        <begin position="164"/>
        <end position="183"/>
    </location>
</feature>
<dbReference type="PANTHER" id="PTHR42709">
    <property type="entry name" value="ALKALINE PHOSPHATASE LIKE PROTEIN"/>
    <property type="match status" value="1"/>
</dbReference>
<gene>
    <name evidence="9" type="ORF">EBO34_11225</name>
</gene>
<comment type="similarity">
    <text evidence="2">Belongs to the DedA family.</text>
</comment>
<evidence type="ECO:0000256" key="3">
    <source>
        <dbReference type="ARBA" id="ARBA00022475"/>
    </source>
</evidence>
<dbReference type="Pfam" id="PF09335">
    <property type="entry name" value="VTT_dom"/>
    <property type="match status" value="1"/>
</dbReference>
<proteinExistence type="inferred from homology"/>
<dbReference type="EMBL" id="RHIB01000001">
    <property type="protein sequence ID" value="RNA70461.1"/>
    <property type="molecule type" value="Genomic_DNA"/>
</dbReference>
<accession>A0A3M7TYV5</accession>
<feature type="transmembrane region" description="Helical" evidence="7">
    <location>
        <begin position="51"/>
        <end position="71"/>
    </location>
</feature>
<feature type="transmembrane region" description="Helical" evidence="7">
    <location>
        <begin position="101"/>
        <end position="119"/>
    </location>
</feature>
<evidence type="ECO:0000313" key="9">
    <source>
        <dbReference type="EMBL" id="RNA70461.1"/>
    </source>
</evidence>
<evidence type="ECO:0000256" key="5">
    <source>
        <dbReference type="ARBA" id="ARBA00022989"/>
    </source>
</evidence>
<dbReference type="OrthoDB" id="9813426at2"/>
<evidence type="ECO:0000256" key="4">
    <source>
        <dbReference type="ARBA" id="ARBA00022692"/>
    </source>
</evidence>
<comment type="subcellular location">
    <subcellularLocation>
        <location evidence="1">Cell membrane</location>
        <topology evidence="1">Multi-pass membrane protein</topology>
    </subcellularLocation>
</comment>
<keyword evidence="3" id="KW-1003">Cell membrane</keyword>
<evidence type="ECO:0000256" key="6">
    <source>
        <dbReference type="ARBA" id="ARBA00023136"/>
    </source>
</evidence>
<dbReference type="InterPro" id="IPR051311">
    <property type="entry name" value="DedA_domain"/>
</dbReference>
<protein>
    <recommendedName>
        <fullName evidence="8">VTT domain-containing protein</fullName>
    </recommendedName>
</protein>
<dbReference type="RefSeq" id="WP_122898279.1">
    <property type="nucleotide sequence ID" value="NZ_RHIB01000001.1"/>
</dbReference>
<sequence>MIEMILEVLRNIGIAGLMVGIVIEAVSIPFPAALFVLVYGYILDPTLTEMVLLSLGSSAVYVAFSYIPYFLSIKYEPFIRKKVSKNKVKTAEKWIQDYGEWMIAVGRVLGMGYIAYIAGFSKIRPVSFGVFTFLGFFPLAFLMFYLGSLGNLEKMADWFQNAQWMIYSILAAAAVIYLVYRWYRRKGALVKERGRE</sequence>
<evidence type="ECO:0000313" key="10">
    <source>
        <dbReference type="Proteomes" id="UP000278746"/>
    </source>
</evidence>
<dbReference type="GO" id="GO:0005886">
    <property type="term" value="C:plasma membrane"/>
    <property type="evidence" value="ECO:0007669"/>
    <property type="project" value="UniProtKB-SubCell"/>
</dbReference>
<keyword evidence="5 7" id="KW-1133">Transmembrane helix</keyword>
<dbReference type="Proteomes" id="UP000278746">
    <property type="component" value="Unassembled WGS sequence"/>
</dbReference>
<name>A0A3M7TYV5_9BACI</name>
<keyword evidence="6 7" id="KW-0472">Membrane</keyword>
<feature type="transmembrane region" description="Helical" evidence="7">
    <location>
        <begin position="126"/>
        <end position="144"/>
    </location>
</feature>
<evidence type="ECO:0000259" key="8">
    <source>
        <dbReference type="Pfam" id="PF09335"/>
    </source>
</evidence>
<dbReference type="InterPro" id="IPR032816">
    <property type="entry name" value="VTT_dom"/>
</dbReference>
<comment type="caution">
    <text evidence="9">The sequence shown here is derived from an EMBL/GenBank/DDBJ whole genome shotgun (WGS) entry which is preliminary data.</text>
</comment>
<evidence type="ECO:0000256" key="2">
    <source>
        <dbReference type="ARBA" id="ARBA00010792"/>
    </source>
</evidence>
<organism evidence="9 10">
    <name type="scientific">Alteribacter keqinensis</name>
    <dbReference type="NCBI Taxonomy" id="2483800"/>
    <lineage>
        <taxon>Bacteria</taxon>
        <taxon>Bacillati</taxon>
        <taxon>Bacillota</taxon>
        <taxon>Bacilli</taxon>
        <taxon>Bacillales</taxon>
        <taxon>Bacillaceae</taxon>
        <taxon>Alteribacter</taxon>
    </lineage>
</organism>
<keyword evidence="10" id="KW-1185">Reference proteome</keyword>